<geneLocation type="plasmid" evidence="2 3">
    <name>unnamed4</name>
</geneLocation>
<reference evidence="2" key="1">
    <citation type="submission" date="2021-08" db="EMBL/GenBank/DDBJ databases">
        <authorList>
            <person name="Nwanade C."/>
            <person name="Wang M."/>
            <person name="Masoudi A."/>
            <person name="Yu Z."/>
            <person name="Liu J."/>
        </authorList>
    </citation>
    <scope>NUCLEOTIDE SEQUENCE</scope>
    <source>
        <strain evidence="2">S166</strain>
        <plasmid evidence="2">unnamed4</plasmid>
    </source>
</reference>
<dbReference type="EMBL" id="CP081055">
    <property type="protein sequence ID" value="UWQ43850.1"/>
    <property type="molecule type" value="Genomic_DNA"/>
</dbReference>
<dbReference type="RefSeq" id="WP_259966222.1">
    <property type="nucleotide sequence ID" value="NZ_CP081055.1"/>
</dbReference>
<keyword evidence="3" id="KW-1185">Reference proteome</keyword>
<dbReference type="Proteomes" id="UP001058514">
    <property type="component" value="Plasmid unnamed4"/>
</dbReference>
<evidence type="ECO:0000256" key="1">
    <source>
        <dbReference type="SAM" id="MobiDB-lite"/>
    </source>
</evidence>
<evidence type="ECO:0000313" key="2">
    <source>
        <dbReference type="EMBL" id="UWQ43850.1"/>
    </source>
</evidence>
<accession>A0ABY5WR05</accession>
<feature type="region of interest" description="Disordered" evidence="1">
    <location>
        <begin position="172"/>
        <end position="196"/>
    </location>
</feature>
<sequence length="906" mass="96925">MYLTLFSPALAQTSWRFETDSYGWFGYAAVHAEMDGDNDLVALRCSRAGAPNDQYPGDRTRVSLFDAPNDHFTLLVSGSVYPQAAQAGQLTNVEIEIDGMPMGASQMLYLEPERAFAAFLPGTGAVVAGIEAGGVLSVRLEGAGNGVALPLDGAGGALATLMDHCSTPWTPAPPSGTGASNAGEVAAADEDGPSADNCADPNIPAEYLTASGRIRATGSVQLQAGILPEPQQNLRERVARVASLMALRAHSGRLDEILEDDIVAHDVLYALPDEDRRAITLAAIGAESADVTRLDAFQSRALADGVREALPAILDRIAPTMPMQLEVVCPMHLGNYNFDIEAFPFSGVGSTNHHLLGCGDLFQGIPLFVRQSDDLRSVLDNFPETLAMLPDDAQELFEAMGRDTTAVMRFNAELSVDLRVIRDDPPYLNFTLMAQGPYRLASLAAPETVLHTFVAAPPPTSEELLQARRSGDIRWFSQNAEDRVRLIGLAEPISGQTQGPIDLFKQPNRLGRLGFRMPGVECDDAPGFICPLGVDWGGGDIAAILGIPTEQFYYESFSAPINGLGGVVLLLPAPKDLYRLARPNGVEASQYTDMVVELAFSGAWLLDDPSLENPVLVLSGVPQLAEFVSGREFTPYAQGPLPQPDWQVRTILAPPEQEPPQAGATPEFDIMGITLGMPVDQAREIVEARMQIGWTGTSKEQTRPTILEQAVTALVSADGTQQVRLIEHPHDPGYIVAASRTVVYSAPNTVESVASSLIEKYGAPSHDQDNGGEIRRLTWLANPASDWGIDHPCFAIARTTSGSGIGRFLRLEDGSPDPFAAIDVAAITMSPTIMYGGGRAGPAGQDLGMSRLETPGFFDACGPTIVATISPHVDRISLSYSLLDFRSLAGEWPMPELSAPVDSDDL</sequence>
<protein>
    <submittedName>
        <fullName evidence="2">Uncharacterized protein</fullName>
    </submittedName>
</protein>
<name>A0ABY5WR05_9RHOB</name>
<gene>
    <name evidence="2" type="ORF">K3718_20385</name>
</gene>
<keyword evidence="2" id="KW-0614">Plasmid</keyword>
<proteinExistence type="predicted"/>
<organism evidence="2 3">
    <name type="scientific">Leisingera aquaemixtae</name>
    <dbReference type="NCBI Taxonomy" id="1396826"/>
    <lineage>
        <taxon>Bacteria</taxon>
        <taxon>Pseudomonadati</taxon>
        <taxon>Pseudomonadota</taxon>
        <taxon>Alphaproteobacteria</taxon>
        <taxon>Rhodobacterales</taxon>
        <taxon>Roseobacteraceae</taxon>
        <taxon>Leisingera</taxon>
    </lineage>
</organism>
<evidence type="ECO:0000313" key="3">
    <source>
        <dbReference type="Proteomes" id="UP001058514"/>
    </source>
</evidence>